<name>A0A7J8FRZ1_MOLMO</name>
<dbReference type="InParanoid" id="A0A7J8FRZ1"/>
<accession>A0A7J8FRZ1</accession>
<comment type="caution">
    <text evidence="2">The sequence shown here is derived from an EMBL/GenBank/DDBJ whole genome shotgun (WGS) entry which is preliminary data.</text>
</comment>
<keyword evidence="3" id="KW-1185">Reference proteome</keyword>
<evidence type="ECO:0000256" key="1">
    <source>
        <dbReference type="SAM" id="Phobius"/>
    </source>
</evidence>
<dbReference type="EMBL" id="JACASF010000011">
    <property type="protein sequence ID" value="KAF6450420.1"/>
    <property type="molecule type" value="Genomic_DNA"/>
</dbReference>
<keyword evidence="1" id="KW-0472">Membrane</keyword>
<proteinExistence type="predicted"/>
<keyword evidence="1" id="KW-0812">Transmembrane</keyword>
<reference evidence="2 3" key="1">
    <citation type="journal article" date="2020" name="Nature">
        <title>Six reference-quality genomes reveal evolution of bat adaptations.</title>
        <authorList>
            <person name="Jebb D."/>
            <person name="Huang Z."/>
            <person name="Pippel M."/>
            <person name="Hughes G.M."/>
            <person name="Lavrichenko K."/>
            <person name="Devanna P."/>
            <person name="Winkler S."/>
            <person name="Jermiin L.S."/>
            <person name="Skirmuntt E.C."/>
            <person name="Katzourakis A."/>
            <person name="Burkitt-Gray L."/>
            <person name="Ray D.A."/>
            <person name="Sullivan K.A.M."/>
            <person name="Roscito J.G."/>
            <person name="Kirilenko B.M."/>
            <person name="Davalos L.M."/>
            <person name="Corthals A.P."/>
            <person name="Power M.L."/>
            <person name="Jones G."/>
            <person name="Ransome R.D."/>
            <person name="Dechmann D.K.N."/>
            <person name="Locatelli A.G."/>
            <person name="Puechmaille S.J."/>
            <person name="Fedrigo O."/>
            <person name="Jarvis E.D."/>
            <person name="Hiller M."/>
            <person name="Vernes S.C."/>
            <person name="Myers E.W."/>
            <person name="Teeling E.C."/>
        </authorList>
    </citation>
    <scope>NUCLEOTIDE SEQUENCE [LARGE SCALE GENOMIC DNA]</scope>
    <source>
        <strain evidence="2">MMolMol1</strain>
        <tissue evidence="2">Muscle</tissue>
    </source>
</reference>
<feature type="transmembrane region" description="Helical" evidence="1">
    <location>
        <begin position="20"/>
        <end position="43"/>
    </location>
</feature>
<gene>
    <name evidence="2" type="ORF">HJG59_008314</name>
</gene>
<dbReference type="Proteomes" id="UP000550707">
    <property type="component" value="Unassembled WGS sequence"/>
</dbReference>
<sequence length="131" mass="15398">MFLIFPPLTPSSPFPSPPPAFPHTVVCVHWLCIYTYKFFGLFLPTPKLTFFLRFVSLTTNLYFLIPLPFSPIPPTRLSSGNQQNFSVSIKMFLFCLFILFVDSIVNRYVFIAIFLFIFFIFFFKKTLQHFI</sequence>
<feature type="transmembrane region" description="Helical" evidence="1">
    <location>
        <begin position="89"/>
        <end position="122"/>
    </location>
</feature>
<keyword evidence="1" id="KW-1133">Transmembrane helix</keyword>
<evidence type="ECO:0000313" key="2">
    <source>
        <dbReference type="EMBL" id="KAF6450420.1"/>
    </source>
</evidence>
<feature type="transmembrane region" description="Helical" evidence="1">
    <location>
        <begin position="50"/>
        <end position="69"/>
    </location>
</feature>
<dbReference type="AlphaFoldDB" id="A0A7J8FRZ1"/>
<evidence type="ECO:0000313" key="3">
    <source>
        <dbReference type="Proteomes" id="UP000550707"/>
    </source>
</evidence>
<organism evidence="2 3">
    <name type="scientific">Molossus molossus</name>
    <name type="common">Pallas' mastiff bat</name>
    <name type="synonym">Vespertilio molossus</name>
    <dbReference type="NCBI Taxonomy" id="27622"/>
    <lineage>
        <taxon>Eukaryota</taxon>
        <taxon>Metazoa</taxon>
        <taxon>Chordata</taxon>
        <taxon>Craniata</taxon>
        <taxon>Vertebrata</taxon>
        <taxon>Euteleostomi</taxon>
        <taxon>Mammalia</taxon>
        <taxon>Eutheria</taxon>
        <taxon>Laurasiatheria</taxon>
        <taxon>Chiroptera</taxon>
        <taxon>Yangochiroptera</taxon>
        <taxon>Molossidae</taxon>
        <taxon>Molossus</taxon>
    </lineage>
</organism>
<protein>
    <submittedName>
        <fullName evidence="2">Uncharacterized protein</fullName>
    </submittedName>
</protein>